<organism evidence="2 3">
    <name type="scientific">Phytophthora palmivora</name>
    <dbReference type="NCBI Taxonomy" id="4796"/>
    <lineage>
        <taxon>Eukaryota</taxon>
        <taxon>Sar</taxon>
        <taxon>Stramenopiles</taxon>
        <taxon>Oomycota</taxon>
        <taxon>Peronosporomycetes</taxon>
        <taxon>Peronosporales</taxon>
        <taxon>Peronosporaceae</taxon>
        <taxon>Phytophthora</taxon>
    </lineage>
</organism>
<dbReference type="OrthoDB" id="59661at2759"/>
<gene>
    <name evidence="2" type="ORF">PHPALM_21259</name>
</gene>
<name>A0A2P4XCT5_9STRA</name>
<evidence type="ECO:0008006" key="4">
    <source>
        <dbReference type="Google" id="ProtNLM"/>
    </source>
</evidence>
<evidence type="ECO:0000313" key="2">
    <source>
        <dbReference type="EMBL" id="POM63357.1"/>
    </source>
</evidence>
<keyword evidence="3" id="KW-1185">Reference proteome</keyword>
<dbReference type="SUPFAM" id="SSF50156">
    <property type="entry name" value="PDZ domain-like"/>
    <property type="match status" value="1"/>
</dbReference>
<proteinExistence type="predicted"/>
<accession>A0A2P4XCT5</accession>
<dbReference type="Proteomes" id="UP000237271">
    <property type="component" value="Unassembled WGS sequence"/>
</dbReference>
<sequence>MRVLVCKNDGCFEFEPAELHRLDQWSDVKMGLAHTLYTEEELFAVSSPDDIALYTFPDGHLEENGDEAELLVQPDSRWVLDIFGSPFRQRSDLHIQTDHEIRGVRRGSATPFQPMEVRRTSAMHGVPTSGSLLSPLGNAVHGGYHETNIEGYHEPYIHIGTWVPVMIKEKKAIALSPMKGSSAQYEDVLVTTNRAREYINNFRRTGRPVTIISIQTCTLPLAAACPSAISQQGPRILYDGVYHLNPDEVQRGFVQAVRLWFSFDCEQTISVTKVNGALGLKPLRQQDGWIVVQALPGSPCFEAGMRRDEVYITHVNGVDVSPHSFPAVGTAPPQQSQTPAQPNQKTGQVTWQDSVVPLVEKCETKISEAGVQIREFNNIPARSREQRDAVCDKEQREKERLRARKEGFVRVDTSVTGSAMLVYAPQSQGFMSDADRFHSDTAGEERVVREKARARVLMQQERRRREAVDRDVRRWDAMDAANAEEKRRWDALRASGSKARRNKSGESFNPITLMYNDGKDGERLQAADAAIRHRATIRAQNLQYNNSREGINPITGEAVRRVQTRDLLPPPQY</sequence>
<dbReference type="InterPro" id="IPR036034">
    <property type="entry name" value="PDZ_sf"/>
</dbReference>
<evidence type="ECO:0000256" key="1">
    <source>
        <dbReference type="SAM" id="MobiDB-lite"/>
    </source>
</evidence>
<protein>
    <recommendedName>
        <fullName evidence="4">PDZ domain-containing protein</fullName>
    </recommendedName>
</protein>
<dbReference type="EMBL" id="NCKW01011540">
    <property type="protein sequence ID" value="POM63357.1"/>
    <property type="molecule type" value="Genomic_DNA"/>
</dbReference>
<reference evidence="2 3" key="1">
    <citation type="journal article" date="2017" name="Genome Biol. Evol.">
        <title>Phytophthora megakarya and P. palmivora, closely related causal agents of cacao black pod rot, underwent increases in genome sizes and gene numbers by different mechanisms.</title>
        <authorList>
            <person name="Ali S.S."/>
            <person name="Shao J."/>
            <person name="Lary D.J."/>
            <person name="Kronmiller B."/>
            <person name="Shen D."/>
            <person name="Strem M.D."/>
            <person name="Amoako-Attah I."/>
            <person name="Akrofi A.Y."/>
            <person name="Begoude B.A."/>
            <person name="Ten Hoopen G.M."/>
            <person name="Coulibaly K."/>
            <person name="Kebe B.I."/>
            <person name="Melnick R.L."/>
            <person name="Guiltinan M.J."/>
            <person name="Tyler B.M."/>
            <person name="Meinhardt L.W."/>
            <person name="Bailey B.A."/>
        </authorList>
    </citation>
    <scope>NUCLEOTIDE SEQUENCE [LARGE SCALE GENOMIC DNA]</scope>
    <source>
        <strain evidence="3">sbr112.9</strain>
    </source>
</reference>
<evidence type="ECO:0000313" key="3">
    <source>
        <dbReference type="Proteomes" id="UP000237271"/>
    </source>
</evidence>
<dbReference type="AlphaFoldDB" id="A0A2P4XCT5"/>
<feature type="region of interest" description="Disordered" evidence="1">
    <location>
        <begin position="323"/>
        <end position="348"/>
    </location>
</feature>
<feature type="compositionally biased region" description="Low complexity" evidence="1">
    <location>
        <begin position="330"/>
        <end position="342"/>
    </location>
</feature>
<comment type="caution">
    <text evidence="2">The sequence shown here is derived from an EMBL/GenBank/DDBJ whole genome shotgun (WGS) entry which is preliminary data.</text>
</comment>